<proteinExistence type="predicted"/>
<dbReference type="EMBL" id="CP047591">
    <property type="protein sequence ID" value="QHI71407.1"/>
    <property type="molecule type" value="Genomic_DNA"/>
</dbReference>
<reference evidence="2 3" key="1">
    <citation type="submission" date="2020-01" db="EMBL/GenBank/DDBJ databases">
        <title>Genomic analysis of Aminipila sp. CBA3637.</title>
        <authorList>
            <person name="Kim Y.B."/>
            <person name="Roh S.W."/>
        </authorList>
    </citation>
    <scope>NUCLEOTIDE SEQUENCE [LARGE SCALE GENOMIC DNA]</scope>
    <source>
        <strain evidence="2 3">CBA3637</strain>
    </source>
</reference>
<dbReference type="AlphaFoldDB" id="A0A6P1MBW8"/>
<dbReference type="KEGG" id="amic:Ami3637_02515"/>
<name>A0A6P1MBW8_9FIRM</name>
<feature type="domain" description="SseB protein C-terminal" evidence="1">
    <location>
        <begin position="138"/>
        <end position="226"/>
    </location>
</feature>
<keyword evidence="3" id="KW-1185">Reference proteome</keyword>
<gene>
    <name evidence="2" type="ORF">Ami3637_02515</name>
</gene>
<evidence type="ECO:0000313" key="3">
    <source>
        <dbReference type="Proteomes" id="UP000463883"/>
    </source>
</evidence>
<evidence type="ECO:0000313" key="2">
    <source>
        <dbReference type="EMBL" id="QHI71407.1"/>
    </source>
</evidence>
<dbReference type="Pfam" id="PF14581">
    <property type="entry name" value="SseB_C"/>
    <property type="match status" value="1"/>
</dbReference>
<protein>
    <recommendedName>
        <fullName evidence="1">SseB protein C-terminal domain-containing protein</fullName>
    </recommendedName>
</protein>
<accession>A0A6P1MBW8</accession>
<dbReference type="Proteomes" id="UP000463883">
    <property type="component" value="Chromosome"/>
</dbReference>
<dbReference type="RefSeq" id="WP_162361182.1">
    <property type="nucleotide sequence ID" value="NZ_CP047591.1"/>
</dbReference>
<dbReference type="InterPro" id="IPR027945">
    <property type="entry name" value="SseB_C"/>
</dbReference>
<organism evidence="2 3">
    <name type="scientific">Aminipila terrae</name>
    <dbReference type="NCBI Taxonomy" id="2697030"/>
    <lineage>
        <taxon>Bacteria</taxon>
        <taxon>Bacillati</taxon>
        <taxon>Bacillota</taxon>
        <taxon>Clostridia</taxon>
        <taxon>Peptostreptococcales</taxon>
        <taxon>Anaerovoracaceae</taxon>
        <taxon>Aminipila</taxon>
    </lineage>
</organism>
<evidence type="ECO:0000259" key="1">
    <source>
        <dbReference type="Pfam" id="PF14581"/>
    </source>
</evidence>
<sequence length="245" mass="28833">MEERNTELIDLFKQLINEKSSESENQFFKRLTETTLWIPSLGKIQEDNRQNFAMLMTGDGKQFIPAFLHKESKLGRFTEEQLVQIPYSRLKYLVIDSAIEINGIVISPFEENIVLDRKIMEIIDSRTMGMMLRREEHSGKLKLRKPEKVPEGLTRNLKQFFANSIEVESAWILKAIGETECEEHWMLLVDFYGEKIKLFPQVAEIMKPYMKPGEKFELIQKSPEFDTNQLETTRIYTRLSNKNLF</sequence>